<keyword evidence="6 10" id="KW-0378">Hydrolase</keyword>
<dbReference type="Pfam" id="PF07335">
    <property type="entry name" value="Glyco_hydro_75"/>
    <property type="match status" value="1"/>
</dbReference>
<comment type="function">
    <text evidence="10">Chitosanase catalyzing the endo-type cleavage of chitosan, the deacylated form of chitin. Chitosanase may be crucial in the degradation of the deacetylated portion of chitin in the fungal cell wall.</text>
</comment>
<keyword evidence="5" id="KW-0732">Signal</keyword>
<dbReference type="EMBL" id="ML978070">
    <property type="protein sequence ID" value="KAF2014748.1"/>
    <property type="molecule type" value="Genomic_DNA"/>
</dbReference>
<organism evidence="11 12">
    <name type="scientific">Aaosphaeria arxii CBS 175.79</name>
    <dbReference type="NCBI Taxonomy" id="1450172"/>
    <lineage>
        <taxon>Eukaryota</taxon>
        <taxon>Fungi</taxon>
        <taxon>Dikarya</taxon>
        <taxon>Ascomycota</taxon>
        <taxon>Pezizomycotina</taxon>
        <taxon>Dothideomycetes</taxon>
        <taxon>Pleosporomycetidae</taxon>
        <taxon>Pleosporales</taxon>
        <taxon>Pleosporales incertae sedis</taxon>
        <taxon>Aaosphaeria</taxon>
    </lineage>
</organism>
<protein>
    <recommendedName>
        <fullName evidence="10">Endo-chitosanase</fullName>
        <ecNumber evidence="10">3.2.1.132</ecNumber>
    </recommendedName>
</protein>
<evidence type="ECO:0000256" key="10">
    <source>
        <dbReference type="RuleBase" id="RU361208"/>
    </source>
</evidence>
<dbReference type="InterPro" id="IPR009939">
    <property type="entry name" value="Chitosanase_fungal"/>
</dbReference>
<gene>
    <name evidence="11" type="ORF">BU24DRAFT_317557</name>
</gene>
<name>A0A6A5XND4_9PLEO</name>
<evidence type="ECO:0000256" key="5">
    <source>
        <dbReference type="ARBA" id="ARBA00022729"/>
    </source>
</evidence>
<dbReference type="PANTHER" id="PTHR42061">
    <property type="entry name" value="ENDO-CHITOSANASE"/>
    <property type="match status" value="1"/>
</dbReference>
<dbReference type="GO" id="GO:0005576">
    <property type="term" value="C:extracellular region"/>
    <property type="evidence" value="ECO:0007669"/>
    <property type="project" value="UniProtKB-SubCell"/>
</dbReference>
<dbReference type="EC" id="3.2.1.132" evidence="10"/>
<keyword evidence="7" id="KW-0119">Carbohydrate metabolism</keyword>
<evidence type="ECO:0000313" key="12">
    <source>
        <dbReference type="Proteomes" id="UP000799778"/>
    </source>
</evidence>
<dbReference type="GO" id="GO:0016977">
    <property type="term" value="F:chitosanase activity"/>
    <property type="evidence" value="ECO:0007669"/>
    <property type="project" value="UniProtKB-EC"/>
</dbReference>
<evidence type="ECO:0000256" key="2">
    <source>
        <dbReference type="ARBA" id="ARBA00004613"/>
    </source>
</evidence>
<evidence type="ECO:0000313" key="11">
    <source>
        <dbReference type="EMBL" id="KAF2014748.1"/>
    </source>
</evidence>
<dbReference type="Proteomes" id="UP000799778">
    <property type="component" value="Unassembled WGS sequence"/>
</dbReference>
<feature type="non-terminal residue" evidence="11">
    <location>
        <position position="225"/>
    </location>
</feature>
<dbReference type="GO" id="GO:0000272">
    <property type="term" value="P:polysaccharide catabolic process"/>
    <property type="evidence" value="ECO:0007669"/>
    <property type="project" value="UniProtKB-KW"/>
</dbReference>
<proteinExistence type="inferred from homology"/>
<dbReference type="OrthoDB" id="4756206at2759"/>
<evidence type="ECO:0000256" key="6">
    <source>
        <dbReference type="ARBA" id="ARBA00022801"/>
    </source>
</evidence>
<evidence type="ECO:0000256" key="3">
    <source>
        <dbReference type="ARBA" id="ARBA00007799"/>
    </source>
</evidence>
<keyword evidence="8 10" id="KW-0326">Glycosidase</keyword>
<reference evidence="11" key="1">
    <citation type="journal article" date="2020" name="Stud. Mycol.">
        <title>101 Dothideomycetes genomes: a test case for predicting lifestyles and emergence of pathogens.</title>
        <authorList>
            <person name="Haridas S."/>
            <person name="Albert R."/>
            <person name="Binder M."/>
            <person name="Bloem J."/>
            <person name="Labutti K."/>
            <person name="Salamov A."/>
            <person name="Andreopoulos B."/>
            <person name="Baker S."/>
            <person name="Barry K."/>
            <person name="Bills G."/>
            <person name="Bluhm B."/>
            <person name="Cannon C."/>
            <person name="Castanera R."/>
            <person name="Culley D."/>
            <person name="Daum C."/>
            <person name="Ezra D."/>
            <person name="Gonzalez J."/>
            <person name="Henrissat B."/>
            <person name="Kuo A."/>
            <person name="Liang C."/>
            <person name="Lipzen A."/>
            <person name="Lutzoni F."/>
            <person name="Magnuson J."/>
            <person name="Mondo S."/>
            <person name="Nolan M."/>
            <person name="Ohm R."/>
            <person name="Pangilinan J."/>
            <person name="Park H.-J."/>
            <person name="Ramirez L."/>
            <person name="Alfaro M."/>
            <person name="Sun H."/>
            <person name="Tritt A."/>
            <person name="Yoshinaga Y."/>
            <person name="Zwiers L.-H."/>
            <person name="Turgeon B."/>
            <person name="Goodwin S."/>
            <person name="Spatafora J."/>
            <person name="Crous P."/>
            <person name="Grigoriev I."/>
        </authorList>
    </citation>
    <scope>NUCLEOTIDE SEQUENCE</scope>
    <source>
        <strain evidence="11">CBS 175.79</strain>
    </source>
</reference>
<keyword evidence="4" id="KW-0964">Secreted</keyword>
<feature type="non-terminal residue" evidence="11">
    <location>
        <position position="1"/>
    </location>
</feature>
<dbReference type="AlphaFoldDB" id="A0A6A5XND4"/>
<dbReference type="PANTHER" id="PTHR42061:SF6">
    <property type="entry name" value="ENDO-CHITOSANASE"/>
    <property type="match status" value="1"/>
</dbReference>
<keyword evidence="9 10" id="KW-0624">Polysaccharide degradation</keyword>
<comment type="subcellular location">
    <subcellularLocation>
        <location evidence="2 10">Secreted</location>
    </subcellularLocation>
</comment>
<comment type="catalytic activity">
    <reaction evidence="1 10">
        <text>Endohydrolysis of beta-(1-&gt;4)-linkages between D-glucosamine residues in a partly acetylated chitosan.</text>
        <dbReference type="EC" id="3.2.1.132"/>
    </reaction>
</comment>
<accession>A0A6A5XND4</accession>
<evidence type="ECO:0000256" key="9">
    <source>
        <dbReference type="ARBA" id="ARBA00023326"/>
    </source>
</evidence>
<evidence type="ECO:0000256" key="7">
    <source>
        <dbReference type="ARBA" id="ARBA00023277"/>
    </source>
</evidence>
<sequence length="225" mass="23754">ELPANLKAFYDANINGKCPNPKSIEYDSAEGQTDTQYCEDPASKALYLKDNKNGYADLDIDCDGANNSGGKCGNDPTGQGQTAFRDTVKEFGIPDLDANIHSYIVLGNDNSVEEGDGGEKFDPQSLGIKPLSVVAIVCGGQLFYGVWGDVNGGKLVGETSMAVGDLCFPNEDLSGNKGHGDHDVLYLAFPGDEALPDSDTKWKASSTAEFEESLATVGDGLVAKL</sequence>
<dbReference type="GeneID" id="54280291"/>
<keyword evidence="12" id="KW-1185">Reference proteome</keyword>
<comment type="similarity">
    <text evidence="3 10">Belongs to the glycosyl hydrolase 75 family.</text>
</comment>
<dbReference type="RefSeq" id="XP_033383087.1">
    <property type="nucleotide sequence ID" value="XM_033522894.1"/>
</dbReference>
<evidence type="ECO:0000256" key="4">
    <source>
        <dbReference type="ARBA" id="ARBA00022525"/>
    </source>
</evidence>
<evidence type="ECO:0000256" key="8">
    <source>
        <dbReference type="ARBA" id="ARBA00023295"/>
    </source>
</evidence>
<evidence type="ECO:0000256" key="1">
    <source>
        <dbReference type="ARBA" id="ARBA00000405"/>
    </source>
</evidence>